<dbReference type="EMBL" id="MEZN01000030">
    <property type="protein sequence ID" value="OGD55933.1"/>
    <property type="molecule type" value="Genomic_DNA"/>
</dbReference>
<dbReference type="AlphaFoldDB" id="A0A1F5DLB8"/>
<reference evidence="1 2" key="1">
    <citation type="journal article" date="2016" name="Nat. Commun.">
        <title>Thousands of microbial genomes shed light on interconnected biogeochemical processes in an aquifer system.</title>
        <authorList>
            <person name="Anantharaman K."/>
            <person name="Brown C.T."/>
            <person name="Hug L.A."/>
            <person name="Sharon I."/>
            <person name="Castelle C.J."/>
            <person name="Probst A.J."/>
            <person name="Thomas B.C."/>
            <person name="Singh A."/>
            <person name="Wilkins M.J."/>
            <person name="Karaoz U."/>
            <person name="Brodie E.L."/>
            <person name="Williams K.H."/>
            <person name="Hubbard S.S."/>
            <person name="Banfield J.F."/>
        </authorList>
    </citation>
    <scope>NUCLEOTIDE SEQUENCE [LARGE SCALE GENOMIC DNA]</scope>
</reference>
<name>A0A1F5DLB8_9BACT</name>
<protein>
    <submittedName>
        <fullName evidence="1">Uncharacterized protein</fullName>
    </submittedName>
</protein>
<accession>A0A1F5DLB8</accession>
<dbReference type="STRING" id="1797460.A3E73_01355"/>
<gene>
    <name evidence="1" type="ORF">A3E73_01355</name>
</gene>
<sequence>MAELIRITKKYLIIIEEVRPWPQPLNYFTWAHDYDKIIKSLPLKVMIKKKGKYSLVWYLLKKLNTATGASLTRTSF</sequence>
<dbReference type="Proteomes" id="UP000176791">
    <property type="component" value="Unassembled WGS sequence"/>
</dbReference>
<comment type="caution">
    <text evidence="1">The sequence shown here is derived from an EMBL/GenBank/DDBJ whole genome shotgun (WGS) entry which is preliminary data.</text>
</comment>
<evidence type="ECO:0000313" key="1">
    <source>
        <dbReference type="EMBL" id="OGD55933.1"/>
    </source>
</evidence>
<evidence type="ECO:0000313" key="2">
    <source>
        <dbReference type="Proteomes" id="UP000176791"/>
    </source>
</evidence>
<proteinExistence type="predicted"/>
<organism evidence="1 2">
    <name type="scientific">Candidatus Beckwithbacteria bacterium RIFCSPHIGHO2_12_FULL_47_17</name>
    <dbReference type="NCBI Taxonomy" id="1797460"/>
    <lineage>
        <taxon>Bacteria</taxon>
        <taxon>Candidatus Beckwithiibacteriota</taxon>
    </lineage>
</organism>